<gene>
    <name evidence="6" type="ORF">CY34DRAFT_811525</name>
</gene>
<evidence type="ECO:0000313" key="7">
    <source>
        <dbReference type="Proteomes" id="UP000054485"/>
    </source>
</evidence>
<feature type="transmembrane region" description="Helical" evidence="5">
    <location>
        <begin position="220"/>
        <end position="240"/>
    </location>
</feature>
<reference evidence="7" key="2">
    <citation type="submission" date="2015-01" db="EMBL/GenBank/DDBJ databases">
        <title>Evolutionary Origins and Diversification of the Mycorrhizal Mutualists.</title>
        <authorList>
            <consortium name="DOE Joint Genome Institute"/>
            <consortium name="Mycorrhizal Genomics Consortium"/>
            <person name="Kohler A."/>
            <person name="Kuo A."/>
            <person name="Nagy L.G."/>
            <person name="Floudas D."/>
            <person name="Copeland A."/>
            <person name="Barry K.W."/>
            <person name="Cichocki N."/>
            <person name="Veneault-Fourrey C."/>
            <person name="LaButti K."/>
            <person name="Lindquist E.A."/>
            <person name="Lipzen A."/>
            <person name="Lundell T."/>
            <person name="Morin E."/>
            <person name="Murat C."/>
            <person name="Riley R."/>
            <person name="Ohm R."/>
            <person name="Sun H."/>
            <person name="Tunlid A."/>
            <person name="Henrissat B."/>
            <person name="Grigoriev I.V."/>
            <person name="Hibbett D.S."/>
            <person name="Martin F."/>
        </authorList>
    </citation>
    <scope>NUCLEOTIDE SEQUENCE [LARGE SCALE GENOMIC DNA]</scope>
    <source>
        <strain evidence="7">UH-Slu-Lm8-n1</strain>
    </source>
</reference>
<feature type="transmembrane region" description="Helical" evidence="5">
    <location>
        <begin position="28"/>
        <end position="48"/>
    </location>
</feature>
<feature type="transmembrane region" description="Helical" evidence="5">
    <location>
        <begin position="168"/>
        <end position="192"/>
    </location>
</feature>
<accession>A0A0D0ADD6</accession>
<protein>
    <recommendedName>
        <fullName evidence="8">RTA1-domain-containing protein</fullName>
    </recommendedName>
</protein>
<feature type="transmembrane region" description="Helical" evidence="5">
    <location>
        <begin position="93"/>
        <end position="115"/>
    </location>
</feature>
<feature type="transmembrane region" description="Helical" evidence="5">
    <location>
        <begin position="55"/>
        <end position="73"/>
    </location>
</feature>
<evidence type="ECO:0000256" key="2">
    <source>
        <dbReference type="ARBA" id="ARBA00022692"/>
    </source>
</evidence>
<feature type="transmembrane region" description="Helical" evidence="5">
    <location>
        <begin position="127"/>
        <end position="148"/>
    </location>
</feature>
<dbReference type="PANTHER" id="PTHR31465">
    <property type="entry name" value="PROTEIN RTA1-RELATED"/>
    <property type="match status" value="1"/>
</dbReference>
<evidence type="ECO:0000313" key="6">
    <source>
        <dbReference type="EMBL" id="KIK36144.1"/>
    </source>
</evidence>
<dbReference type="InParanoid" id="A0A0D0ADD6"/>
<keyword evidence="7" id="KW-1185">Reference proteome</keyword>
<evidence type="ECO:0008006" key="8">
    <source>
        <dbReference type="Google" id="ProtNLM"/>
    </source>
</evidence>
<dbReference type="GO" id="GO:0000324">
    <property type="term" value="C:fungal-type vacuole"/>
    <property type="evidence" value="ECO:0007669"/>
    <property type="project" value="TreeGrafter"/>
</dbReference>
<dbReference type="Pfam" id="PF04479">
    <property type="entry name" value="RTA1"/>
    <property type="match status" value="1"/>
</dbReference>
<proteinExistence type="predicted"/>
<keyword evidence="2 5" id="KW-0812">Transmembrane</keyword>
<feature type="transmembrane region" description="Helical" evidence="5">
    <location>
        <begin position="260"/>
        <end position="278"/>
    </location>
</feature>
<evidence type="ECO:0000256" key="1">
    <source>
        <dbReference type="ARBA" id="ARBA00004141"/>
    </source>
</evidence>
<evidence type="ECO:0000256" key="4">
    <source>
        <dbReference type="ARBA" id="ARBA00023136"/>
    </source>
</evidence>
<dbReference type="AlphaFoldDB" id="A0A0D0ADD6"/>
<dbReference type="EMBL" id="KN835556">
    <property type="protein sequence ID" value="KIK36144.1"/>
    <property type="molecule type" value="Genomic_DNA"/>
</dbReference>
<sequence length="303" mass="33472">MTLPSVFATAGGSPQLVDDIGPYNYVPTEWICILFLVLYSVSTVLHLGQALKFKLWWMLPTATFAGLLEILGWSARFWSSQNSGLLTPYEMQLVGTIIAPTPLVAANFIILGKIINQVGPQYSRLTPKYYTIIFCCFDVICLIVQAFGGATAARAVSQGTDATMGANIMLGGIAAQLFAIVVYVALAAEFLLRLKHNAPFRHVEQPRVLEKGQHAVSKNLRILLCAMAFCTLCIFIRSIYRTVELAGGWFGPVITTERYFDWLDGAMVTLAIYTLNFFHPGIWLNKNPNAYVSQRVADEEAST</sequence>
<dbReference type="STRING" id="930992.A0A0D0ADD6"/>
<dbReference type="PANTHER" id="PTHR31465:SF9">
    <property type="entry name" value="SPHINGOID LONG-CHAIN BASE TRANSPORTER RSB1"/>
    <property type="match status" value="1"/>
</dbReference>
<keyword evidence="4 5" id="KW-0472">Membrane</keyword>
<reference evidence="6 7" key="1">
    <citation type="submission" date="2014-04" db="EMBL/GenBank/DDBJ databases">
        <authorList>
            <consortium name="DOE Joint Genome Institute"/>
            <person name="Kuo A."/>
            <person name="Ruytinx J."/>
            <person name="Rineau F."/>
            <person name="Colpaert J."/>
            <person name="Kohler A."/>
            <person name="Nagy L.G."/>
            <person name="Floudas D."/>
            <person name="Copeland A."/>
            <person name="Barry K.W."/>
            <person name="Cichocki N."/>
            <person name="Veneault-Fourrey C."/>
            <person name="LaButti K."/>
            <person name="Lindquist E.A."/>
            <person name="Lipzen A."/>
            <person name="Lundell T."/>
            <person name="Morin E."/>
            <person name="Murat C."/>
            <person name="Sun H."/>
            <person name="Tunlid A."/>
            <person name="Henrissat B."/>
            <person name="Grigoriev I.V."/>
            <person name="Hibbett D.S."/>
            <person name="Martin F."/>
            <person name="Nordberg H.P."/>
            <person name="Cantor M.N."/>
            <person name="Hua S.X."/>
        </authorList>
    </citation>
    <scope>NUCLEOTIDE SEQUENCE [LARGE SCALE GENOMIC DNA]</scope>
    <source>
        <strain evidence="6 7">UH-Slu-Lm8-n1</strain>
    </source>
</reference>
<dbReference type="FunCoup" id="A0A0D0ADD6">
    <property type="interactions" value="30"/>
</dbReference>
<evidence type="ECO:0000256" key="3">
    <source>
        <dbReference type="ARBA" id="ARBA00022989"/>
    </source>
</evidence>
<dbReference type="InterPro" id="IPR007568">
    <property type="entry name" value="RTA1"/>
</dbReference>
<dbReference type="HOGENOM" id="CLU_033465_6_0_1"/>
<name>A0A0D0ADD6_9AGAM</name>
<comment type="subcellular location">
    <subcellularLocation>
        <location evidence="1">Membrane</location>
        <topology evidence="1">Multi-pass membrane protein</topology>
    </subcellularLocation>
</comment>
<organism evidence="6 7">
    <name type="scientific">Suillus luteus UH-Slu-Lm8-n1</name>
    <dbReference type="NCBI Taxonomy" id="930992"/>
    <lineage>
        <taxon>Eukaryota</taxon>
        <taxon>Fungi</taxon>
        <taxon>Dikarya</taxon>
        <taxon>Basidiomycota</taxon>
        <taxon>Agaricomycotina</taxon>
        <taxon>Agaricomycetes</taxon>
        <taxon>Agaricomycetidae</taxon>
        <taxon>Boletales</taxon>
        <taxon>Suillineae</taxon>
        <taxon>Suillaceae</taxon>
        <taxon>Suillus</taxon>
    </lineage>
</organism>
<dbReference type="Proteomes" id="UP000054485">
    <property type="component" value="Unassembled WGS sequence"/>
</dbReference>
<evidence type="ECO:0000256" key="5">
    <source>
        <dbReference type="SAM" id="Phobius"/>
    </source>
</evidence>
<dbReference type="GO" id="GO:0005886">
    <property type="term" value="C:plasma membrane"/>
    <property type="evidence" value="ECO:0007669"/>
    <property type="project" value="TreeGrafter"/>
</dbReference>
<keyword evidence="3 5" id="KW-1133">Transmembrane helix</keyword>
<dbReference type="OrthoDB" id="3358017at2759"/>